<comment type="caution">
    <text evidence="3">The sequence shown here is derived from an EMBL/GenBank/DDBJ whole genome shotgun (WGS) entry which is preliminary data.</text>
</comment>
<feature type="transmembrane region" description="Helical" evidence="1">
    <location>
        <begin position="6"/>
        <end position="26"/>
    </location>
</feature>
<evidence type="ECO:0000313" key="5">
    <source>
        <dbReference type="Proteomes" id="UP000297641"/>
    </source>
</evidence>
<name>A0A7I0HRI2_9LEPT</name>
<dbReference type="OrthoDB" id="345985at2"/>
<organism evidence="3 5">
    <name type="scientific">Leptospira bouyouniensis</name>
    <dbReference type="NCBI Taxonomy" id="2484911"/>
    <lineage>
        <taxon>Bacteria</taxon>
        <taxon>Pseudomonadati</taxon>
        <taxon>Spirochaetota</taxon>
        <taxon>Spirochaetia</taxon>
        <taxon>Leptospirales</taxon>
        <taxon>Leptospiraceae</taxon>
        <taxon>Leptospira</taxon>
    </lineage>
</organism>
<dbReference type="Proteomes" id="UP000297617">
    <property type="component" value="Unassembled WGS sequence"/>
</dbReference>
<reference evidence="2" key="1">
    <citation type="submission" date="2018-10" db="EMBL/GenBank/DDBJ databases">
        <authorList>
            <person name="Vincent A.T."/>
            <person name="Schiettekatte O."/>
            <person name="Bourhy P."/>
            <person name="Veyrier F.J."/>
            <person name="Picardeau M."/>
        </authorList>
    </citation>
    <scope>NUCLEOTIDE SEQUENCE</scope>
    <source>
        <strain evidence="2">201800295</strain>
    </source>
</reference>
<accession>A0A7I0HRI2</accession>
<gene>
    <name evidence="2" type="ORF">EHQ10_01740</name>
    <name evidence="3" type="ORF">EHQ43_10420</name>
</gene>
<protein>
    <submittedName>
        <fullName evidence="3">Uncharacterized protein</fullName>
    </submittedName>
</protein>
<dbReference type="NCBIfam" id="NF047433">
    <property type="entry name" value="Lepto_7_Nterm"/>
    <property type="match status" value="1"/>
</dbReference>
<evidence type="ECO:0000313" key="2">
    <source>
        <dbReference type="EMBL" id="TGK53279.1"/>
    </source>
</evidence>
<evidence type="ECO:0000313" key="4">
    <source>
        <dbReference type="Proteomes" id="UP000297617"/>
    </source>
</evidence>
<dbReference type="EMBL" id="RQFT01000010">
    <property type="protein sequence ID" value="TGL04928.1"/>
    <property type="molecule type" value="Genomic_DNA"/>
</dbReference>
<keyword evidence="1" id="KW-0812">Transmembrane</keyword>
<reference evidence="4 5" key="2">
    <citation type="journal article" date="2019" name="PLoS Negl. Trop. Dis.">
        <title>Revisiting the worldwide diversity of Leptospira species in the environment.</title>
        <authorList>
            <person name="Vincent A.T."/>
            <person name="Schiettekatte O."/>
            <person name="Bourhy P."/>
            <person name="Veyrier F.J."/>
            <person name="Picardeau M."/>
        </authorList>
    </citation>
    <scope>NUCLEOTIDE SEQUENCE [LARGE SCALE GENOMIC DNA]</scope>
    <source>
        <strain evidence="3 5">201800273</strain>
        <strain evidence="4">201800295</strain>
    </source>
</reference>
<dbReference type="EMBL" id="RQFD01000003">
    <property type="protein sequence ID" value="TGK53279.1"/>
    <property type="molecule type" value="Genomic_DNA"/>
</dbReference>
<evidence type="ECO:0000256" key="1">
    <source>
        <dbReference type="SAM" id="Phobius"/>
    </source>
</evidence>
<dbReference type="AlphaFoldDB" id="A0A7I0HRI2"/>
<evidence type="ECO:0000313" key="3">
    <source>
        <dbReference type="EMBL" id="TGL04928.1"/>
    </source>
</evidence>
<sequence length="194" mass="22220">MHLRQSIIFIIYFLSASALFATNVLLKSGGVIKGKVVNQDANQMIIIDESGISRTILKSNILKTVYKEYSEQELAAIRKEEERKLMIAKQKKETTNNLNKTTDSKGSQSILTKQFVLSSVEENCFFHASKVEWYWLYGNFSISNPDAWQELLPEDDRPIKVIFKSTWIDTTLTLLIGSLTSISRKTRQIEVCEF</sequence>
<keyword evidence="1" id="KW-0472">Membrane</keyword>
<keyword evidence="4" id="KW-1185">Reference proteome</keyword>
<keyword evidence="1" id="KW-1133">Transmembrane helix</keyword>
<dbReference type="Proteomes" id="UP000297641">
    <property type="component" value="Unassembled WGS sequence"/>
</dbReference>
<proteinExistence type="predicted"/>